<feature type="transmembrane region" description="Helical" evidence="5">
    <location>
        <begin position="149"/>
        <end position="170"/>
    </location>
</feature>
<dbReference type="Pfam" id="PF01988">
    <property type="entry name" value="VIT1"/>
    <property type="match status" value="1"/>
</dbReference>
<dbReference type="InterPro" id="IPR008217">
    <property type="entry name" value="Ccc1_fam"/>
</dbReference>
<keyword evidence="8" id="KW-1185">Reference proteome</keyword>
<dbReference type="EMBL" id="LKHV01000016">
    <property type="protein sequence ID" value="KRG17456.1"/>
    <property type="molecule type" value="Genomic_DNA"/>
</dbReference>
<name>A0A0Q9Y9P2_9GAMM</name>
<proteinExistence type="predicted"/>
<evidence type="ECO:0000256" key="4">
    <source>
        <dbReference type="ARBA" id="ARBA00023136"/>
    </source>
</evidence>
<evidence type="ECO:0000256" key="2">
    <source>
        <dbReference type="ARBA" id="ARBA00022692"/>
    </source>
</evidence>
<dbReference type="OrthoDB" id="9789677at2"/>
<dbReference type="EMBL" id="LKHV02000002">
    <property type="protein sequence ID" value="MCS5709784.1"/>
    <property type="molecule type" value="Genomic_DNA"/>
</dbReference>
<sequence length="233" mass="24416">MRNTHHLEHHLIGRVPWLRAAVLGANDGIVSMASLITGIAASNASHADIMIAGIAGIVAGAMSMAAGEYVSVSSQSDTEKADIAKEAKELETNPEYEFKELVSIYVERGLDKDLAQKVATQLVEKDALKAHLRDELGITDIAQARPMQAAITSALLFSLGAGLPVSVAFFAPIETIIVFVTISCLFFLALLGGVAAFVGGAPILKGVIRVSFWGALAMLATALVGKIFGAAMI</sequence>
<reference evidence="6" key="1">
    <citation type="submission" date="2015-09" db="EMBL/GenBank/DDBJ databases">
        <title>Draft Genome Sequences of Two Novel Amoeba-resistant Intranuclear Bacteria, Candidatus Berkiella cookevillensis and Candidatus Berkiella aquae.</title>
        <authorList>
            <person name="Mehari Y.T."/>
            <person name="Arivett B.A."/>
            <person name="Farone A.L."/>
            <person name="Gunderson J.H."/>
            <person name="Farone M.B."/>
        </authorList>
    </citation>
    <scope>NUCLEOTIDE SEQUENCE [LARGE SCALE GENOMIC DNA]</scope>
    <source>
        <strain evidence="6">CC99</strain>
    </source>
</reference>
<feature type="transmembrane region" description="Helical" evidence="5">
    <location>
        <begin position="176"/>
        <end position="198"/>
    </location>
</feature>
<evidence type="ECO:0000256" key="3">
    <source>
        <dbReference type="ARBA" id="ARBA00022989"/>
    </source>
</evidence>
<keyword evidence="2 5" id="KW-0812">Transmembrane</keyword>
<feature type="transmembrane region" description="Helical" evidence="5">
    <location>
        <begin position="21"/>
        <end position="43"/>
    </location>
</feature>
<dbReference type="GO" id="GO:0030026">
    <property type="term" value="P:intracellular manganese ion homeostasis"/>
    <property type="evidence" value="ECO:0007669"/>
    <property type="project" value="InterPro"/>
</dbReference>
<reference evidence="7" key="2">
    <citation type="journal article" date="2016" name="Genome Announc.">
        <title>Draft Genome Sequences of Two Novel Amoeba-Resistant Intranuclear Bacteria, 'Candidatus Berkiella cookevillensis' and 'Candidatus Berkiella aquae'.</title>
        <authorList>
            <person name="Mehari Y.T."/>
            <person name="Arivett B.A."/>
            <person name="Farone A.L."/>
            <person name="Gunderson J.H."/>
            <person name="Farone M.B."/>
        </authorList>
    </citation>
    <scope>NUCLEOTIDE SEQUENCE</scope>
    <source>
        <strain evidence="7">CC99</strain>
    </source>
</reference>
<accession>A0A0Q9Y9P2</accession>
<keyword evidence="4 5" id="KW-0472">Membrane</keyword>
<evidence type="ECO:0000313" key="8">
    <source>
        <dbReference type="Proteomes" id="UP000051494"/>
    </source>
</evidence>
<comment type="caution">
    <text evidence="6">The sequence shown here is derived from an EMBL/GenBank/DDBJ whole genome shotgun (WGS) entry which is preliminary data.</text>
</comment>
<evidence type="ECO:0000256" key="1">
    <source>
        <dbReference type="ARBA" id="ARBA00004127"/>
    </source>
</evidence>
<dbReference type="RefSeq" id="WP_057625412.1">
    <property type="nucleotide sequence ID" value="NZ_LKHV02000002.1"/>
</dbReference>
<dbReference type="GO" id="GO:0005384">
    <property type="term" value="F:manganese ion transmembrane transporter activity"/>
    <property type="evidence" value="ECO:0007669"/>
    <property type="project" value="InterPro"/>
</dbReference>
<keyword evidence="3 5" id="KW-1133">Transmembrane helix</keyword>
<protein>
    <submittedName>
        <fullName evidence="6">VIT family protein</fullName>
    </submittedName>
</protein>
<evidence type="ECO:0000313" key="7">
    <source>
        <dbReference type="EMBL" id="MCS5709784.1"/>
    </source>
</evidence>
<dbReference type="CDD" id="cd02432">
    <property type="entry name" value="Nodulin-21_like_1"/>
    <property type="match status" value="1"/>
</dbReference>
<organism evidence="6">
    <name type="scientific">Candidatus Berkiella cookevillensis</name>
    <dbReference type="NCBI Taxonomy" id="437022"/>
    <lineage>
        <taxon>Bacteria</taxon>
        <taxon>Pseudomonadati</taxon>
        <taxon>Pseudomonadota</taxon>
        <taxon>Gammaproteobacteria</taxon>
        <taxon>Candidatus Berkiellales</taxon>
        <taxon>Candidatus Berkiellaceae</taxon>
        <taxon>Candidatus Berkiella</taxon>
    </lineage>
</organism>
<dbReference type="GO" id="GO:0012505">
    <property type="term" value="C:endomembrane system"/>
    <property type="evidence" value="ECO:0007669"/>
    <property type="project" value="UniProtKB-SubCell"/>
</dbReference>
<dbReference type="Proteomes" id="UP000051494">
    <property type="component" value="Unassembled WGS sequence"/>
</dbReference>
<reference evidence="7" key="3">
    <citation type="submission" date="2021-06" db="EMBL/GenBank/DDBJ databases">
        <title>Genomic Description and Analysis of Intracellular Bacteria, Candidatus Berkiella cookevillensis and Candidatus Berkiella aquae.</title>
        <authorList>
            <person name="Kidane D.T."/>
            <person name="Mehari Y.T."/>
            <person name="Rice F.C."/>
            <person name="Arivett B.A."/>
            <person name="Farone A.L."/>
            <person name="Berk S.G."/>
            <person name="Farone M.B."/>
        </authorList>
    </citation>
    <scope>NUCLEOTIDE SEQUENCE</scope>
    <source>
        <strain evidence="7">CC99</strain>
    </source>
</reference>
<evidence type="ECO:0000256" key="5">
    <source>
        <dbReference type="SAM" id="Phobius"/>
    </source>
</evidence>
<dbReference type="AlphaFoldDB" id="A0A0Q9Y9P2"/>
<feature type="transmembrane region" description="Helical" evidence="5">
    <location>
        <begin position="210"/>
        <end position="232"/>
    </location>
</feature>
<feature type="transmembrane region" description="Helical" evidence="5">
    <location>
        <begin position="49"/>
        <end position="70"/>
    </location>
</feature>
<evidence type="ECO:0000313" key="6">
    <source>
        <dbReference type="EMBL" id="KRG17456.1"/>
    </source>
</evidence>
<comment type="subcellular location">
    <subcellularLocation>
        <location evidence="1">Endomembrane system</location>
        <topology evidence="1">Multi-pass membrane protein</topology>
    </subcellularLocation>
</comment>
<gene>
    <name evidence="7" type="ORF">CC99x_012830</name>
    <name evidence="6" type="ORF">CC99x_02317</name>
</gene>
<dbReference type="PANTHER" id="PTHR31851">
    <property type="entry name" value="FE(2+)/MN(2+) TRANSPORTER PCL1"/>
    <property type="match status" value="1"/>
</dbReference>